<dbReference type="InterPro" id="IPR032828">
    <property type="entry name" value="PolyA_RNA-bd"/>
</dbReference>
<evidence type="ECO:0000256" key="7">
    <source>
        <dbReference type="ARBA" id="ARBA00022842"/>
    </source>
</evidence>
<dbReference type="InterPro" id="IPR043519">
    <property type="entry name" value="NT_sf"/>
</dbReference>
<comment type="cofactor">
    <cofactor evidence="1">
        <name>Mg(2+)</name>
        <dbReference type="ChEBI" id="CHEBI:18420"/>
    </cofactor>
</comment>
<dbReference type="Pfam" id="PF01966">
    <property type="entry name" value="HD"/>
    <property type="match status" value="1"/>
</dbReference>
<evidence type="ECO:0000256" key="5">
    <source>
        <dbReference type="ARBA" id="ARBA00022723"/>
    </source>
</evidence>
<dbReference type="CDD" id="cd05398">
    <property type="entry name" value="NT_ClassII-CCAase"/>
    <property type="match status" value="1"/>
</dbReference>
<evidence type="ECO:0000259" key="10">
    <source>
        <dbReference type="Pfam" id="PF01966"/>
    </source>
</evidence>
<dbReference type="GO" id="GO:0008033">
    <property type="term" value="P:tRNA processing"/>
    <property type="evidence" value="ECO:0007669"/>
    <property type="project" value="UniProtKB-KW"/>
</dbReference>
<evidence type="ECO:0000256" key="3">
    <source>
        <dbReference type="ARBA" id="ARBA00022694"/>
    </source>
</evidence>
<dbReference type="OrthoDB" id="9805698at2"/>
<evidence type="ECO:0000256" key="1">
    <source>
        <dbReference type="ARBA" id="ARBA00001946"/>
    </source>
</evidence>
<dbReference type="InterPro" id="IPR002646">
    <property type="entry name" value="PolA_pol_head_dom"/>
</dbReference>
<gene>
    <name evidence="12" type="ORF">HMPREF3180_01021</name>
</gene>
<keyword evidence="5" id="KW-0479">Metal-binding</keyword>
<dbReference type="RefSeq" id="WP_060917807.1">
    <property type="nucleotide sequence ID" value="NZ_KQ960064.1"/>
</dbReference>
<dbReference type="AlphaFoldDB" id="A0A134AF31"/>
<keyword evidence="3" id="KW-0819">tRNA processing</keyword>
<feature type="domain" description="HD" evidence="10">
    <location>
        <begin position="264"/>
        <end position="362"/>
    </location>
</feature>
<reference evidence="13" key="1">
    <citation type="submission" date="2016-01" db="EMBL/GenBank/DDBJ databases">
        <authorList>
            <person name="Mitreva M."/>
            <person name="Pepin K.H."/>
            <person name="Mihindukulasuriya K.A."/>
            <person name="Fulton R."/>
            <person name="Fronick C."/>
            <person name="O'Laughlin M."/>
            <person name="Miner T."/>
            <person name="Herter B."/>
            <person name="Rosa B.A."/>
            <person name="Cordes M."/>
            <person name="Tomlinson C."/>
            <person name="Wollam A."/>
            <person name="Palsikar V.B."/>
            <person name="Mardis E.R."/>
            <person name="Wilson R.K."/>
        </authorList>
    </citation>
    <scope>NUCLEOTIDE SEQUENCE [LARGE SCALE GENOMIC DNA]</scope>
    <source>
        <strain evidence="13">KA00185</strain>
    </source>
</reference>
<feature type="domain" description="tRNA nucleotidyltransferase/poly(A) polymerase RNA and SrmB- binding" evidence="11">
    <location>
        <begin position="174"/>
        <end position="234"/>
    </location>
</feature>
<dbReference type="Proteomes" id="UP000070483">
    <property type="component" value="Unassembled WGS sequence"/>
</dbReference>
<dbReference type="InterPro" id="IPR006675">
    <property type="entry name" value="HDIG_dom"/>
</dbReference>
<dbReference type="GO" id="GO:0000166">
    <property type="term" value="F:nucleotide binding"/>
    <property type="evidence" value="ECO:0007669"/>
    <property type="project" value="UniProtKB-KW"/>
</dbReference>
<keyword evidence="6" id="KW-0547">Nucleotide-binding</keyword>
<evidence type="ECO:0000259" key="9">
    <source>
        <dbReference type="Pfam" id="PF01743"/>
    </source>
</evidence>
<proteinExistence type="inferred from homology"/>
<keyword evidence="13" id="KW-1185">Reference proteome</keyword>
<keyword evidence="8" id="KW-0694">RNA-binding</keyword>
<dbReference type="SUPFAM" id="SSF81301">
    <property type="entry name" value="Nucleotidyltransferase"/>
    <property type="match status" value="1"/>
</dbReference>
<keyword evidence="4" id="KW-0548">Nucleotidyltransferase</keyword>
<organism evidence="12 13">
    <name type="scientific">Leptotrichia wadei</name>
    <dbReference type="NCBI Taxonomy" id="157687"/>
    <lineage>
        <taxon>Bacteria</taxon>
        <taxon>Fusobacteriati</taxon>
        <taxon>Fusobacteriota</taxon>
        <taxon>Fusobacteriia</taxon>
        <taxon>Fusobacteriales</taxon>
        <taxon>Leptotrichiaceae</taxon>
        <taxon>Leptotrichia</taxon>
    </lineage>
</organism>
<dbReference type="GO" id="GO:0016779">
    <property type="term" value="F:nucleotidyltransferase activity"/>
    <property type="evidence" value="ECO:0007669"/>
    <property type="project" value="UniProtKB-KW"/>
</dbReference>
<dbReference type="SUPFAM" id="SSF81891">
    <property type="entry name" value="Poly A polymerase C-terminal region-like"/>
    <property type="match status" value="1"/>
</dbReference>
<comment type="similarity">
    <text evidence="8">Belongs to the tRNA nucleotidyltransferase/poly(A) polymerase family.</text>
</comment>
<comment type="caution">
    <text evidence="12">The sequence shown here is derived from an EMBL/GenBank/DDBJ whole genome shotgun (WGS) entry which is preliminary data.</text>
</comment>
<name>A0A134AF31_9FUSO</name>
<dbReference type="EMBL" id="LSDD01000078">
    <property type="protein sequence ID" value="KXB66337.1"/>
    <property type="molecule type" value="Genomic_DNA"/>
</dbReference>
<dbReference type="CDD" id="cd00077">
    <property type="entry name" value="HDc"/>
    <property type="match status" value="1"/>
</dbReference>
<evidence type="ECO:0000256" key="8">
    <source>
        <dbReference type="RuleBase" id="RU003953"/>
    </source>
</evidence>
<dbReference type="InterPro" id="IPR003607">
    <property type="entry name" value="HD/PDEase_dom"/>
</dbReference>
<feature type="domain" description="Poly A polymerase head" evidence="9">
    <location>
        <begin position="27"/>
        <end position="146"/>
    </location>
</feature>
<evidence type="ECO:0000256" key="2">
    <source>
        <dbReference type="ARBA" id="ARBA00022679"/>
    </source>
</evidence>
<dbReference type="PATRIC" id="fig|157687.3.peg.1015"/>
<dbReference type="Pfam" id="PF01743">
    <property type="entry name" value="PolyA_pol"/>
    <property type="match status" value="1"/>
</dbReference>
<evidence type="ECO:0000256" key="4">
    <source>
        <dbReference type="ARBA" id="ARBA00022695"/>
    </source>
</evidence>
<dbReference type="STRING" id="157687.HMPREF3180_01021"/>
<evidence type="ECO:0000313" key="13">
    <source>
        <dbReference type="Proteomes" id="UP000070483"/>
    </source>
</evidence>
<dbReference type="PANTHER" id="PTHR46173">
    <property type="entry name" value="CCA TRNA NUCLEOTIDYLTRANSFERASE 1, MITOCHONDRIAL"/>
    <property type="match status" value="1"/>
</dbReference>
<evidence type="ECO:0000259" key="11">
    <source>
        <dbReference type="Pfam" id="PF12627"/>
    </source>
</evidence>
<dbReference type="NCBIfam" id="TIGR00277">
    <property type="entry name" value="HDIG"/>
    <property type="match status" value="1"/>
</dbReference>
<dbReference type="InterPro" id="IPR050264">
    <property type="entry name" value="Bact_CCA-adding_enz_type3_sf"/>
</dbReference>
<dbReference type="PANTHER" id="PTHR46173:SF1">
    <property type="entry name" value="CCA TRNA NUCLEOTIDYLTRANSFERASE 1, MITOCHONDRIAL"/>
    <property type="match status" value="1"/>
</dbReference>
<protein>
    <submittedName>
        <fullName evidence="12">HDIG domain protein</fullName>
    </submittedName>
</protein>
<accession>A0A134AF31</accession>
<dbReference type="InterPro" id="IPR006674">
    <property type="entry name" value="HD_domain"/>
</dbReference>
<dbReference type="Gene3D" id="3.30.460.10">
    <property type="entry name" value="Beta Polymerase, domain 2"/>
    <property type="match status" value="1"/>
</dbReference>
<evidence type="ECO:0000256" key="6">
    <source>
        <dbReference type="ARBA" id="ARBA00022741"/>
    </source>
</evidence>
<dbReference type="Pfam" id="PF12627">
    <property type="entry name" value="PolyA_pol_RNAbd"/>
    <property type="match status" value="1"/>
</dbReference>
<keyword evidence="7" id="KW-0460">Magnesium</keyword>
<evidence type="ECO:0000313" key="12">
    <source>
        <dbReference type="EMBL" id="KXB66337.1"/>
    </source>
</evidence>
<dbReference type="GO" id="GO:0000049">
    <property type="term" value="F:tRNA binding"/>
    <property type="evidence" value="ECO:0007669"/>
    <property type="project" value="TreeGrafter"/>
</dbReference>
<keyword evidence="2 8" id="KW-0808">Transferase</keyword>
<dbReference type="GO" id="GO:0046872">
    <property type="term" value="F:metal ion binding"/>
    <property type="evidence" value="ECO:0007669"/>
    <property type="project" value="UniProtKB-KW"/>
</dbReference>
<sequence length="446" mass="52019">MKLENYIFDEKATKILEKLNLNGNKGYVVGGCLRDILLGKTPKDIDIATNMEYDEIKKIFSDYPTKEVGKAFGILIIHYEDENFEIAKFRTDIGSDGRRPDSVEFVNDIEDDLLRRDFTFNAMAFNEKDGLIDIFNGQEDIKNKIIQFVGKPKKRLQEDGLRLMRAFRFMSQLGFDFEKNTEIAIKENIHVLEKISQERITNELNKLIVGKYAVKSFEKMKELKVLDYVLPELKVIYDFDQNNPYHKFTLWEHSMNVLDGVSPELTTRWSALLHDIGKPEAKTVDEKTGYFHFYKHEIIGASIAKRIMSRLGQSNNIRDDVYTIVKNHMKLHNSQSEKTIKTLISNYGELNTKRLIDLAISDDGGKDHENDRNDNLWKTFYHIVENMKVPTINSLNINGYDLMELGIYNKEIQKVKKYLLNELLEGNIENFKEELIEKVKEYILKN</sequence>
<dbReference type="Gene3D" id="1.10.3090.10">
    <property type="entry name" value="cca-adding enzyme, domain 2"/>
    <property type="match status" value="1"/>
</dbReference>